<protein>
    <submittedName>
        <fullName evidence="5">Uncharacterized protein</fullName>
    </submittedName>
</protein>
<keyword evidence="6" id="KW-1185">Reference proteome</keyword>
<dbReference type="EMBL" id="CAJDYZ010009336">
    <property type="protein sequence ID" value="CAD1476394.1"/>
    <property type="molecule type" value="Genomic_DNA"/>
</dbReference>
<accession>A0A6V7H8F8</accession>
<evidence type="ECO:0000256" key="4">
    <source>
        <dbReference type="SAM" id="MobiDB-lite"/>
    </source>
</evidence>
<reference evidence="5" key="1">
    <citation type="submission" date="2020-07" db="EMBL/GenBank/DDBJ databases">
        <authorList>
            <person name="Nazaruddin N."/>
        </authorList>
    </citation>
    <scope>NUCLEOTIDE SEQUENCE</scope>
</reference>
<dbReference type="AlphaFoldDB" id="A0A6V7H8F8"/>
<evidence type="ECO:0000256" key="2">
    <source>
        <dbReference type="ARBA" id="ARBA00023043"/>
    </source>
</evidence>
<dbReference type="Proteomes" id="UP000752696">
    <property type="component" value="Unassembled WGS sequence"/>
</dbReference>
<keyword evidence="2 3" id="KW-0040">ANK repeat</keyword>
<dbReference type="PANTHER" id="PTHR24180:SF45">
    <property type="entry name" value="POLY [ADP-RIBOSE] POLYMERASE TANKYRASE"/>
    <property type="match status" value="1"/>
</dbReference>
<feature type="compositionally biased region" description="Basic residues" evidence="4">
    <location>
        <begin position="36"/>
        <end position="46"/>
    </location>
</feature>
<keyword evidence="1" id="KW-0677">Repeat</keyword>
<name>A0A6V7H8F8_9HYME</name>
<evidence type="ECO:0000313" key="5">
    <source>
        <dbReference type="EMBL" id="CAD1476394.1"/>
    </source>
</evidence>
<evidence type="ECO:0000313" key="6">
    <source>
        <dbReference type="Proteomes" id="UP000752696"/>
    </source>
</evidence>
<dbReference type="Gene3D" id="1.25.40.20">
    <property type="entry name" value="Ankyrin repeat-containing domain"/>
    <property type="match status" value="1"/>
</dbReference>
<evidence type="ECO:0000256" key="1">
    <source>
        <dbReference type="ARBA" id="ARBA00022737"/>
    </source>
</evidence>
<feature type="repeat" description="ANK" evidence="3">
    <location>
        <begin position="243"/>
        <end position="276"/>
    </location>
</feature>
<proteinExistence type="predicted"/>
<feature type="repeat" description="ANK" evidence="3">
    <location>
        <begin position="310"/>
        <end position="342"/>
    </location>
</feature>
<dbReference type="OrthoDB" id="6596655at2759"/>
<dbReference type="PROSITE" id="PS50088">
    <property type="entry name" value="ANK_REPEAT"/>
    <property type="match status" value="2"/>
</dbReference>
<gene>
    <name evidence="5" type="ORF">MHI_LOCUS641532</name>
</gene>
<dbReference type="SUPFAM" id="SSF48403">
    <property type="entry name" value="Ankyrin repeat"/>
    <property type="match status" value="1"/>
</dbReference>
<dbReference type="Pfam" id="PF12796">
    <property type="entry name" value="Ank_2"/>
    <property type="match status" value="2"/>
</dbReference>
<dbReference type="InterPro" id="IPR002110">
    <property type="entry name" value="Ankyrin_rpt"/>
</dbReference>
<feature type="region of interest" description="Disordered" evidence="4">
    <location>
        <begin position="27"/>
        <end position="47"/>
    </location>
</feature>
<comment type="caution">
    <text evidence="5">The sequence shown here is derived from an EMBL/GenBank/DDBJ whole genome shotgun (WGS) entry which is preliminary data.</text>
</comment>
<dbReference type="InterPro" id="IPR051637">
    <property type="entry name" value="Ank_repeat_dom-contain_49"/>
</dbReference>
<dbReference type="PANTHER" id="PTHR24180">
    <property type="entry name" value="CYCLIN-DEPENDENT KINASE INHIBITOR 2C-RELATED"/>
    <property type="match status" value="1"/>
</dbReference>
<dbReference type="PROSITE" id="PS50297">
    <property type="entry name" value="ANK_REP_REGION"/>
    <property type="match status" value="1"/>
</dbReference>
<organism evidence="5 6">
    <name type="scientific">Heterotrigona itama</name>
    <dbReference type="NCBI Taxonomy" id="395501"/>
    <lineage>
        <taxon>Eukaryota</taxon>
        <taxon>Metazoa</taxon>
        <taxon>Ecdysozoa</taxon>
        <taxon>Arthropoda</taxon>
        <taxon>Hexapoda</taxon>
        <taxon>Insecta</taxon>
        <taxon>Pterygota</taxon>
        <taxon>Neoptera</taxon>
        <taxon>Endopterygota</taxon>
        <taxon>Hymenoptera</taxon>
        <taxon>Apocrita</taxon>
        <taxon>Aculeata</taxon>
        <taxon>Apoidea</taxon>
        <taxon>Anthophila</taxon>
        <taxon>Apidae</taxon>
        <taxon>Heterotrigona</taxon>
    </lineage>
</organism>
<dbReference type="SMART" id="SM00248">
    <property type="entry name" value="ANK"/>
    <property type="match status" value="5"/>
</dbReference>
<sequence>MPQVLFLNDSILVPLPLRFMEKCRLGGKSGGEASRKERKARSHRNGRGSDLFWPPSLESRLRVFERLVYPLSSHLGTCSRLEEKVCVFWRCLERVSMSIVGLRLLPNVLNWKDSVIGLLSFQLPKKCNAHIMSNTKLEYEINGKINDTTIQVLYYYILIIRIITDDNSYSDSVEEQFIWLLRFATVRRIKDFLTKVPSIDLHYPTPNLKTPVTAAIDRGDLQILSFLLEKNSTGLDNAITQPWSRTALMYASYVSRNPELLQILLKKGADLQKVDVRGWSCLQYAIVGERSKNVKFLLDTGVFINQRDAQGRTPLMISVYRSNVNILSILLDHGADVNIRDSRGFTALQIAILWRKRDAAIILIERGSDTSVVTPITKATIGELCRTSMPNILRCLEPKRYYSEALQ</sequence>
<evidence type="ECO:0000256" key="3">
    <source>
        <dbReference type="PROSITE-ProRule" id="PRU00023"/>
    </source>
</evidence>
<dbReference type="InterPro" id="IPR036770">
    <property type="entry name" value="Ankyrin_rpt-contain_sf"/>
</dbReference>